<dbReference type="SMART" id="SM00974">
    <property type="entry name" value="T5orf172"/>
    <property type="match status" value="1"/>
</dbReference>
<dbReference type="RefSeq" id="WP_114827811.1">
    <property type="nucleotide sequence ID" value="NZ_QQTO01000019.1"/>
</dbReference>
<protein>
    <submittedName>
        <fullName evidence="2">GIY-YIG nuclease family protein</fullName>
    </submittedName>
</protein>
<dbReference type="AlphaFoldDB" id="A0A370LCS3"/>
<gene>
    <name evidence="2" type="ORF">DWE98_03975</name>
</gene>
<keyword evidence="3" id="KW-1185">Reference proteome</keyword>
<evidence type="ECO:0000313" key="2">
    <source>
        <dbReference type="EMBL" id="RDJ29698.1"/>
    </source>
</evidence>
<comment type="caution">
    <text evidence="2">The sequence shown here is derived from an EMBL/GenBank/DDBJ whole genome shotgun (WGS) entry which is preliminary data.</text>
</comment>
<dbReference type="Pfam" id="PF13455">
    <property type="entry name" value="MUG113"/>
    <property type="match status" value="1"/>
</dbReference>
<name>A0A370LCS3_9HYPH</name>
<sequence length="234" mass="26312">MRERILAEIRRLAAANEGRVPGRQVFEAETGIRYHEWYGVYWARWGDAVAEAGLAPNVMQKRLNRDAILREVALAVRHFGKMPTLGDIRIFGRSRPGFPAHSTISNAFDKVGLVDALREWVAANAEFADVAGILPSATSAPASRSARRPADGSVYLIQSGAHYKIGRSDELERRVKEIRIALPDKAVLIHVIATDDPAGIEAYWHRRFADRRANGEWFKLTVPDIAAFKRRRFQ</sequence>
<organism evidence="2 3">
    <name type="scientific">Bosea caraganae</name>
    <dbReference type="NCBI Taxonomy" id="2763117"/>
    <lineage>
        <taxon>Bacteria</taxon>
        <taxon>Pseudomonadati</taxon>
        <taxon>Pseudomonadota</taxon>
        <taxon>Alphaproteobacteria</taxon>
        <taxon>Hyphomicrobiales</taxon>
        <taxon>Boseaceae</taxon>
        <taxon>Bosea</taxon>
    </lineage>
</organism>
<accession>A0A370LCS3</accession>
<dbReference type="InterPro" id="IPR018306">
    <property type="entry name" value="Phage_T5_Orf172_DNA-bd"/>
</dbReference>
<evidence type="ECO:0000259" key="1">
    <source>
        <dbReference type="SMART" id="SM00974"/>
    </source>
</evidence>
<dbReference type="EMBL" id="QQTP01000001">
    <property type="protein sequence ID" value="RDJ29698.1"/>
    <property type="molecule type" value="Genomic_DNA"/>
</dbReference>
<dbReference type="Proteomes" id="UP000255207">
    <property type="component" value="Unassembled WGS sequence"/>
</dbReference>
<dbReference type="OrthoDB" id="8264993at2"/>
<evidence type="ECO:0000313" key="3">
    <source>
        <dbReference type="Proteomes" id="UP000255207"/>
    </source>
</evidence>
<reference evidence="3" key="1">
    <citation type="submission" date="2018-07" db="EMBL/GenBank/DDBJ databases">
        <authorList>
            <person name="Safronova V.I."/>
            <person name="Chirak E.R."/>
            <person name="Sazanova A.L."/>
        </authorList>
    </citation>
    <scope>NUCLEOTIDE SEQUENCE [LARGE SCALE GENOMIC DNA]</scope>
    <source>
        <strain evidence="3">RCAM04685</strain>
    </source>
</reference>
<feature type="domain" description="Bacteriophage T5 Orf172 DNA-binding" evidence="1">
    <location>
        <begin position="157"/>
        <end position="232"/>
    </location>
</feature>
<proteinExistence type="predicted"/>